<feature type="compositionally biased region" description="Basic and acidic residues" evidence="1">
    <location>
        <begin position="558"/>
        <end position="589"/>
    </location>
</feature>
<feature type="region of interest" description="Disordered" evidence="1">
    <location>
        <begin position="1012"/>
        <end position="1282"/>
    </location>
</feature>
<feature type="compositionally biased region" description="Low complexity" evidence="1">
    <location>
        <begin position="69"/>
        <end position="85"/>
    </location>
</feature>
<dbReference type="Gene3D" id="1.25.40.10">
    <property type="entry name" value="Tetratricopeptide repeat domain"/>
    <property type="match status" value="1"/>
</dbReference>
<feature type="compositionally biased region" description="Low complexity" evidence="1">
    <location>
        <begin position="152"/>
        <end position="173"/>
    </location>
</feature>
<feature type="compositionally biased region" description="Low complexity" evidence="1">
    <location>
        <begin position="1232"/>
        <end position="1259"/>
    </location>
</feature>
<feature type="compositionally biased region" description="Basic residues" evidence="1">
    <location>
        <begin position="1456"/>
        <end position="1472"/>
    </location>
</feature>
<organism evidence="2">
    <name type="scientific">Puccinia triticina (isolate 1-1 / race 1 (BBBD))</name>
    <name type="common">Brown leaf rust fungus</name>
    <dbReference type="NCBI Taxonomy" id="630390"/>
    <lineage>
        <taxon>Eukaryota</taxon>
        <taxon>Fungi</taxon>
        <taxon>Dikarya</taxon>
        <taxon>Basidiomycota</taxon>
        <taxon>Pucciniomycotina</taxon>
        <taxon>Pucciniomycetes</taxon>
        <taxon>Pucciniales</taxon>
        <taxon>Pucciniaceae</taxon>
        <taxon>Puccinia</taxon>
    </lineage>
</organism>
<feature type="compositionally biased region" description="Pro residues" evidence="1">
    <location>
        <begin position="1402"/>
        <end position="1418"/>
    </location>
</feature>
<feature type="compositionally biased region" description="Pro residues" evidence="1">
    <location>
        <begin position="354"/>
        <end position="365"/>
    </location>
</feature>
<name>A0A180GP94_PUCT1</name>
<feature type="region of interest" description="Disordered" evidence="1">
    <location>
        <begin position="1317"/>
        <end position="1374"/>
    </location>
</feature>
<feature type="compositionally biased region" description="Basic and acidic residues" evidence="1">
    <location>
        <begin position="198"/>
        <end position="208"/>
    </location>
</feature>
<evidence type="ECO:0000256" key="1">
    <source>
        <dbReference type="SAM" id="MobiDB-lite"/>
    </source>
</evidence>
<accession>A0A180GP94</accession>
<feature type="region of interest" description="Disordered" evidence="1">
    <location>
        <begin position="783"/>
        <end position="812"/>
    </location>
</feature>
<evidence type="ECO:0000313" key="3">
    <source>
        <dbReference type="EnsemblFungi" id="PTTG_03373-t43_1-p1"/>
    </source>
</evidence>
<feature type="compositionally biased region" description="Polar residues" evidence="1">
    <location>
        <begin position="266"/>
        <end position="304"/>
    </location>
</feature>
<dbReference type="VEuPathDB" id="FungiDB:PTTG_03373"/>
<feature type="compositionally biased region" description="Pro residues" evidence="1">
    <location>
        <begin position="1095"/>
        <end position="1105"/>
    </location>
</feature>
<proteinExistence type="predicted"/>
<feature type="compositionally biased region" description="Basic and acidic residues" evidence="1">
    <location>
        <begin position="1140"/>
        <end position="1155"/>
    </location>
</feature>
<feature type="region of interest" description="Disordered" evidence="1">
    <location>
        <begin position="558"/>
        <end position="599"/>
    </location>
</feature>
<dbReference type="EnsemblFungi" id="PTTG_03373-t43_1">
    <property type="protein sequence ID" value="PTTG_03373-t43_1-p1"/>
    <property type="gene ID" value="PTTG_03373"/>
</dbReference>
<reference evidence="3 4" key="3">
    <citation type="journal article" date="2017" name="G3 (Bethesda)">
        <title>Comparative analysis highlights variable genome content of wheat rusts and divergence of the mating loci.</title>
        <authorList>
            <person name="Cuomo C.A."/>
            <person name="Bakkeren G."/>
            <person name="Khalil H.B."/>
            <person name="Panwar V."/>
            <person name="Joly D."/>
            <person name="Linning R."/>
            <person name="Sakthikumar S."/>
            <person name="Song X."/>
            <person name="Adiconis X."/>
            <person name="Fan L."/>
            <person name="Goldberg J.M."/>
            <person name="Levin J.Z."/>
            <person name="Young S."/>
            <person name="Zeng Q."/>
            <person name="Anikster Y."/>
            <person name="Bruce M."/>
            <person name="Wang M."/>
            <person name="Yin C."/>
            <person name="McCallum B."/>
            <person name="Szabo L.J."/>
            <person name="Hulbert S."/>
            <person name="Chen X."/>
            <person name="Fellers J.P."/>
        </authorList>
    </citation>
    <scope>NUCLEOTIDE SEQUENCE</scope>
    <source>
        <strain evidence="3">isolate 1-1 / race 1 (BBBD)</strain>
        <strain evidence="4">Isolate 1-1 / race 1 (BBBD)</strain>
    </source>
</reference>
<sequence>MSSDEDDFVIPHFQCPLPLPGLLSAGLQPRPAPQPPDSASLRTAGLRSRGSTATSGFSTADPDIPLPPLALHTLMAAPLPALHASPEPEPEPEPPRLARPARLSDENLQRQSSAGLKERVRKSIKMRDTERWARQTSDQHAVPSSPSPDSLPRPKISLQPVPAFRPVPVAAEPPGEPSEHASEEDDDEDESQSGLSPIKEDRTAEIAAEHSWPVRHLLSPRLVLSPSSSAAAGHRRAPPLPLAFALSPAGPDHADPYVPPPPQMSAAPTKSNDSLSSEGDPTQISINPPTSSHSPSRLVDSTSPGHAVGQHPLPRDEHASSGPPPPPSAAQPPPRPPPAAAASSQPHQASTPRPSAPEPIHPSPLPLTSRRQVSALTVRTTAGPAKSAPPLSVPASARRPGPTDVLHRLEMEEWRSQTGVDDRLALVLPARTAATASDPAAGEERRGIKDRWGNSWGLESHVLSPLSERTERSLTTVGSLVSLSTKKSTHSLDSTSNSLAQRLEQADTATNARMVLSKLGPSAAPMTRSVSSPLASSPLVREFLGAKDPQPHLLLEEKRKRREERRVRREGQEMRRAIERGQAEGLARKQERRRQEKKRKEEFLEKKQLILQRLAEDGENAHLVRDLGLLYLRANVGVAGIKLAIRHLETSLQMDEGDALAWSSLGQAWLALHAVPEAELAKLGPDGRDTTKGQQMHNATIGLRKAIINSRTAEDARTYKLHWARYLEKQGRWRDSLGVLGELIKHEGKHSPACWAALGFVGQRLVVGWPPLAALDTDDLAQGFLPDHHHHHQQQQQQDQQEGGRETEGISGPDKQKLVAQVDAAFVRAVALIDDQILALSASPGKGKAPVVGPHHQEPDPQEIVVGRMHAYRDHYRRQIGRLGPADGAGEEGEASAPGAGDPSKNSQAQLAVPAVAATKNDADTLVTEEIRECPSSSVSRRSTPDHAACGVPVCEDPEPTDYADLSGARAEPRYREITGADYADMDTPTTLSRAAGGPLSEPFDIRTLAAQPGFPREPRPLAPFSGSAASDTGPDIVVQYDDLDTTNDYSESRASDPFRPSSALAIHHHHHQLLPFPSHTPPGFARPELAHGSPDPPTPGPHIPLPSNGDEHGEEVGDREEEEAGPAPPPASDHTPPVHPDDGHPHPPPREARHSHSGSLASKRSLGRLEAGSSSTHAPSGSLERAHTLASAPDRAGAQDCPGCSSRPRTQSSRHDSSAASPNTSGPHPSPSSQPSASSPRSPRPCSASARAPSAPHSLEPGLVLDEHQAHLGPLLDRQPTALDKQKVLAFLEMESEYHARVGRLRRKLVRIEEEREEKRRQMFSALGVGGPEGAGSPPEMSGPCSEAEAERCGREDGGAEGEGGGRRAAAPLGQPLLCQPCRAFHPSPLASARPARKPGRPAPHVLPRPALQPPAPARTSLARVLVARRAPRHLLRLFLRRRRDSRGRPGEHRPPRHRRYSQARLVRRRPAPGPPQRAQPRPARPPPSAPVHQPPPPPSFLHHHHHQQ</sequence>
<feature type="region of interest" description="Disordered" evidence="1">
    <location>
        <begin position="20"/>
        <end position="216"/>
    </location>
</feature>
<feature type="compositionally biased region" description="Pro residues" evidence="1">
    <location>
        <begin position="1473"/>
        <end position="1501"/>
    </location>
</feature>
<feature type="compositionally biased region" description="Low complexity" evidence="1">
    <location>
        <begin position="340"/>
        <end position="352"/>
    </location>
</feature>
<dbReference type="PANTHER" id="PTHR24216">
    <property type="entry name" value="PAXILLIN-RELATED"/>
    <property type="match status" value="1"/>
</dbReference>
<evidence type="ECO:0000313" key="4">
    <source>
        <dbReference type="Proteomes" id="UP000005240"/>
    </source>
</evidence>
<dbReference type="OrthoDB" id="2507127at2759"/>
<dbReference type="InterPro" id="IPR011990">
    <property type="entry name" value="TPR-like_helical_dom_sf"/>
</dbReference>
<reference evidence="2" key="1">
    <citation type="submission" date="2009-11" db="EMBL/GenBank/DDBJ databases">
        <authorList>
            <consortium name="The Broad Institute Genome Sequencing Platform"/>
            <person name="Ward D."/>
            <person name="Feldgarden M."/>
            <person name="Earl A."/>
            <person name="Young S.K."/>
            <person name="Zeng Q."/>
            <person name="Koehrsen M."/>
            <person name="Alvarado L."/>
            <person name="Berlin A."/>
            <person name="Bochicchio J."/>
            <person name="Borenstein D."/>
            <person name="Chapman S.B."/>
            <person name="Chen Z."/>
            <person name="Engels R."/>
            <person name="Freedman E."/>
            <person name="Gellesch M."/>
            <person name="Goldberg J."/>
            <person name="Griggs A."/>
            <person name="Gujja S."/>
            <person name="Heilman E."/>
            <person name="Heiman D."/>
            <person name="Hepburn T."/>
            <person name="Howarth C."/>
            <person name="Jen D."/>
            <person name="Larson L."/>
            <person name="Lewis B."/>
            <person name="Mehta T."/>
            <person name="Park D."/>
            <person name="Pearson M."/>
            <person name="Roberts A."/>
            <person name="Saif S."/>
            <person name="Shea T."/>
            <person name="Shenoy N."/>
            <person name="Sisk P."/>
            <person name="Stolte C."/>
            <person name="Sykes S."/>
            <person name="Thomson T."/>
            <person name="Walk T."/>
            <person name="White J."/>
            <person name="Yandava C."/>
            <person name="Izard J."/>
            <person name="Baranova O.V."/>
            <person name="Blanton J.M."/>
            <person name="Tanner A.C."/>
            <person name="Dewhirst F.E."/>
            <person name="Haas B."/>
            <person name="Nusbaum C."/>
            <person name="Birren B."/>
        </authorList>
    </citation>
    <scope>NUCLEOTIDE SEQUENCE [LARGE SCALE GENOMIC DNA]</scope>
    <source>
        <strain evidence="2">1-1 BBBD Race 1</strain>
    </source>
</reference>
<feature type="compositionally biased region" description="Acidic residues" evidence="1">
    <location>
        <begin position="182"/>
        <end position="191"/>
    </location>
</feature>
<feature type="region of interest" description="Disordered" evidence="1">
    <location>
        <begin position="1390"/>
        <end position="1419"/>
    </location>
</feature>
<feature type="compositionally biased region" description="Basic and acidic residues" evidence="1">
    <location>
        <begin position="1350"/>
        <end position="1359"/>
    </location>
</feature>
<dbReference type="PANTHER" id="PTHR24216:SF65">
    <property type="entry name" value="PAXILLIN-LIKE PROTEIN 1"/>
    <property type="match status" value="1"/>
</dbReference>
<keyword evidence="4" id="KW-1185">Reference proteome</keyword>
<evidence type="ECO:0000313" key="2">
    <source>
        <dbReference type="EMBL" id="OAV94371.1"/>
    </source>
</evidence>
<feature type="compositionally biased region" description="Low complexity" evidence="1">
    <location>
        <begin position="20"/>
        <end position="29"/>
    </location>
</feature>
<dbReference type="Proteomes" id="UP000005240">
    <property type="component" value="Unassembled WGS sequence"/>
</dbReference>
<dbReference type="STRING" id="630390.A0A180GP94"/>
<feature type="region of interest" description="Disordered" evidence="1">
    <location>
        <begin position="1442"/>
        <end position="1510"/>
    </location>
</feature>
<feature type="compositionally biased region" description="Low complexity" evidence="1">
    <location>
        <begin position="242"/>
        <end position="251"/>
    </location>
</feature>
<protein>
    <submittedName>
        <fullName evidence="2 3">Uncharacterized protein</fullName>
    </submittedName>
</protein>
<feature type="region of interest" description="Disordered" evidence="1">
    <location>
        <begin position="882"/>
        <end position="908"/>
    </location>
</feature>
<feature type="compositionally biased region" description="Pro residues" evidence="1">
    <location>
        <begin position="322"/>
        <end position="339"/>
    </location>
</feature>
<reference evidence="2" key="2">
    <citation type="submission" date="2016-05" db="EMBL/GenBank/DDBJ databases">
        <title>Comparative analysis highlights variable genome content of wheat rusts and divergence of the mating loci.</title>
        <authorList>
            <person name="Cuomo C.A."/>
            <person name="Bakkeren G."/>
            <person name="Szabo L."/>
            <person name="Khalil H."/>
            <person name="Joly D."/>
            <person name="Goldberg J."/>
            <person name="Young S."/>
            <person name="Zeng Q."/>
            <person name="Fellers J."/>
        </authorList>
    </citation>
    <scope>NUCLEOTIDE SEQUENCE [LARGE SCALE GENOMIC DNA]</scope>
    <source>
        <strain evidence="2">1-1 BBBD Race 1</strain>
    </source>
</reference>
<feature type="compositionally biased region" description="Polar residues" evidence="1">
    <location>
        <begin position="369"/>
        <end position="380"/>
    </location>
</feature>
<reference evidence="3" key="4">
    <citation type="submission" date="2025-05" db="UniProtKB">
        <authorList>
            <consortium name="EnsemblFungi"/>
        </authorList>
    </citation>
    <scope>IDENTIFICATION</scope>
    <source>
        <strain evidence="3">isolate 1-1 / race 1 (BBBD)</strain>
    </source>
</reference>
<feature type="region of interest" description="Disordered" evidence="1">
    <location>
        <begin position="241"/>
        <end position="402"/>
    </location>
</feature>
<gene>
    <name evidence="2" type="ORF">PTTG_03373</name>
</gene>
<feature type="compositionally biased region" description="Polar residues" evidence="1">
    <location>
        <begin position="49"/>
        <end position="58"/>
    </location>
</feature>
<feature type="compositionally biased region" description="Low complexity" evidence="1">
    <location>
        <begin position="895"/>
        <end position="904"/>
    </location>
</feature>
<dbReference type="EMBL" id="ADAS02000040">
    <property type="protein sequence ID" value="OAV94371.1"/>
    <property type="molecule type" value="Genomic_DNA"/>
</dbReference>